<reference evidence="2" key="1">
    <citation type="journal article" date="2024" name="Proc. Natl. Acad. Sci. U.S.A.">
        <title>Extraordinary preservation of gene collinearity over three hundred million years revealed in homosporous lycophytes.</title>
        <authorList>
            <person name="Li C."/>
            <person name="Wickell D."/>
            <person name="Kuo L.Y."/>
            <person name="Chen X."/>
            <person name="Nie B."/>
            <person name="Liao X."/>
            <person name="Peng D."/>
            <person name="Ji J."/>
            <person name="Jenkins J."/>
            <person name="Williams M."/>
            <person name="Shu S."/>
            <person name="Plott C."/>
            <person name="Barry K."/>
            <person name="Rajasekar S."/>
            <person name="Grimwood J."/>
            <person name="Han X."/>
            <person name="Sun S."/>
            <person name="Hou Z."/>
            <person name="He W."/>
            <person name="Dai G."/>
            <person name="Sun C."/>
            <person name="Schmutz J."/>
            <person name="Leebens-Mack J.H."/>
            <person name="Li F.W."/>
            <person name="Wang L."/>
        </authorList>
    </citation>
    <scope>NUCLEOTIDE SEQUENCE [LARGE SCALE GENOMIC DNA]</scope>
    <source>
        <strain evidence="2">cv. PW_Plant_1</strain>
    </source>
</reference>
<comment type="caution">
    <text evidence="1">The sequence shown here is derived from an EMBL/GenBank/DDBJ whole genome shotgun (WGS) entry which is preliminary data.</text>
</comment>
<evidence type="ECO:0000313" key="2">
    <source>
        <dbReference type="Proteomes" id="UP001162992"/>
    </source>
</evidence>
<gene>
    <name evidence="1" type="ORF">O6H91_01G003500</name>
</gene>
<keyword evidence="2" id="KW-1185">Reference proteome</keyword>
<name>A0ACC2EMI6_DIPCM</name>
<dbReference type="Proteomes" id="UP001162992">
    <property type="component" value="Chromosome 1"/>
</dbReference>
<accession>A0ACC2EMI6</accession>
<proteinExistence type="predicted"/>
<evidence type="ECO:0000313" key="1">
    <source>
        <dbReference type="EMBL" id="KAJ7567718.1"/>
    </source>
</evidence>
<organism evidence="1 2">
    <name type="scientific">Diphasiastrum complanatum</name>
    <name type="common">Issler's clubmoss</name>
    <name type="synonym">Lycopodium complanatum</name>
    <dbReference type="NCBI Taxonomy" id="34168"/>
    <lineage>
        <taxon>Eukaryota</taxon>
        <taxon>Viridiplantae</taxon>
        <taxon>Streptophyta</taxon>
        <taxon>Embryophyta</taxon>
        <taxon>Tracheophyta</taxon>
        <taxon>Lycopodiopsida</taxon>
        <taxon>Lycopodiales</taxon>
        <taxon>Lycopodiaceae</taxon>
        <taxon>Lycopodioideae</taxon>
        <taxon>Diphasiastrum</taxon>
    </lineage>
</organism>
<protein>
    <submittedName>
        <fullName evidence="1">Uncharacterized protein</fullName>
    </submittedName>
</protein>
<dbReference type="EMBL" id="CM055092">
    <property type="protein sequence ID" value="KAJ7567718.1"/>
    <property type="molecule type" value="Genomic_DNA"/>
</dbReference>
<sequence length="400" mass="42859">MDQDCGSSEEQYRGGLYGLVRELNPSGRQEDLVTKRPGSMQRKNPPAKRSSTKDRHTKVEGRGRRVRMPAVCAARIFQLTRELGHKSEGQTIAWLLRHAEKAITAATGTGTVPEPAVSTGGSLARSSAGSSESGKSLSLQSRTGIPALGSTDTHLGHNRFEQLSQGRSETRGCVEERAVEVSRAMEDFLGSSSNHTREGICNERKILGTKPRKRLRGYVSHLRDEPEHLRHLRKLAPKQPADSFQGLGQGSGASGLMPAIWALAPAVPAASSCGSMLPGTLLMQLPEPLMPLTAASVLPARFTLMSRINLSPGGMELELQGGHLGHHHVPLGSMIYLQQGSQQLSTGGQGLVGGDGNLGMHAPAIDAYSHRLNTDQRHDYHRISSGGIDPHSKGAPTSSR</sequence>